<organism evidence="1 2">
    <name type="scientific">Atta colombica</name>
    <dbReference type="NCBI Taxonomy" id="520822"/>
    <lineage>
        <taxon>Eukaryota</taxon>
        <taxon>Metazoa</taxon>
        <taxon>Ecdysozoa</taxon>
        <taxon>Arthropoda</taxon>
        <taxon>Hexapoda</taxon>
        <taxon>Insecta</taxon>
        <taxon>Pterygota</taxon>
        <taxon>Neoptera</taxon>
        <taxon>Endopterygota</taxon>
        <taxon>Hymenoptera</taxon>
        <taxon>Apocrita</taxon>
        <taxon>Aculeata</taxon>
        <taxon>Formicoidea</taxon>
        <taxon>Formicidae</taxon>
        <taxon>Myrmicinae</taxon>
        <taxon>Atta</taxon>
    </lineage>
</organism>
<dbReference type="AlphaFoldDB" id="A0A151HYW8"/>
<name>A0A151HYW8_9HYME</name>
<evidence type="ECO:0000313" key="1">
    <source>
        <dbReference type="EMBL" id="KYM76905.1"/>
    </source>
</evidence>
<dbReference type="Proteomes" id="UP000078540">
    <property type="component" value="Unassembled WGS sequence"/>
</dbReference>
<evidence type="ECO:0000313" key="2">
    <source>
        <dbReference type="Proteomes" id="UP000078540"/>
    </source>
</evidence>
<feature type="non-terminal residue" evidence="1">
    <location>
        <position position="1"/>
    </location>
</feature>
<keyword evidence="2" id="KW-1185">Reference proteome</keyword>
<protein>
    <submittedName>
        <fullName evidence="1">Uncharacterized protein</fullName>
    </submittedName>
</protein>
<accession>A0A151HYW8</accession>
<gene>
    <name evidence="1" type="ORF">ALC53_12653</name>
</gene>
<proteinExistence type="predicted"/>
<dbReference type="EMBL" id="KQ976715">
    <property type="protein sequence ID" value="KYM76905.1"/>
    <property type="molecule type" value="Genomic_DNA"/>
</dbReference>
<reference evidence="1 2" key="1">
    <citation type="submission" date="2015-09" db="EMBL/GenBank/DDBJ databases">
        <title>Atta colombica WGS genome.</title>
        <authorList>
            <person name="Nygaard S."/>
            <person name="Hu H."/>
            <person name="Boomsma J."/>
            <person name="Zhang G."/>
        </authorList>
    </citation>
    <scope>NUCLEOTIDE SEQUENCE [LARGE SCALE GENOMIC DNA]</scope>
    <source>
        <strain evidence="1">Treedump-2</strain>
        <tissue evidence="1">Whole body</tissue>
    </source>
</reference>
<sequence>WVDERRVARGAGYYNNYLVSDHISLRESLFCFSIVDSSLYVRCGVFETPNHVFWECSAFTEQRRICKMLWSGREAFSLTLSNISWL</sequence>